<dbReference type="KEGG" id="ave:Arcve_1891"/>
<protein>
    <submittedName>
        <fullName evidence="1">Uncharacterized protein</fullName>
    </submittedName>
</protein>
<evidence type="ECO:0000313" key="2">
    <source>
        <dbReference type="Proteomes" id="UP000008136"/>
    </source>
</evidence>
<proteinExistence type="predicted"/>
<dbReference type="HOGENOM" id="CLU_2949122_0_0_2"/>
<dbReference type="Proteomes" id="UP000008136">
    <property type="component" value="Chromosome"/>
</dbReference>
<evidence type="ECO:0000313" key="1">
    <source>
        <dbReference type="EMBL" id="AEA47884.1"/>
    </source>
</evidence>
<dbReference type="OrthoDB" id="50322at2157"/>
<accession>F2KRF0</accession>
<name>F2KRF0_ARCVS</name>
<sequence>MRVYTSVPNGWKDLIEDAKEIEGWEETSDYLRELIKKDLVSKGLLGVKNGEMEEKEAVLVEG</sequence>
<gene>
    <name evidence="1" type="ordered locus">Arcve_1891</name>
</gene>
<dbReference type="eggNOG" id="arCOG13285">
    <property type="taxonomic scope" value="Archaea"/>
</dbReference>
<dbReference type="RefSeq" id="WP_013684540.1">
    <property type="nucleotide sequence ID" value="NC_015320.1"/>
</dbReference>
<dbReference type="AlphaFoldDB" id="F2KRF0"/>
<reference evidence="1 2" key="1">
    <citation type="submission" date="2011-03" db="EMBL/GenBank/DDBJ databases">
        <title>The complete genome of Archaeoglobus veneficus SNP6.</title>
        <authorList>
            <consortium name="US DOE Joint Genome Institute (JGI-PGF)"/>
            <person name="Lucas S."/>
            <person name="Copeland A."/>
            <person name="Lapidus A."/>
            <person name="Bruce D."/>
            <person name="Goodwin L."/>
            <person name="Pitluck S."/>
            <person name="Kyrpides N."/>
            <person name="Mavromatis K."/>
            <person name="Pagani I."/>
            <person name="Ivanova N."/>
            <person name="Mikhailova N."/>
            <person name="Lu M."/>
            <person name="Detter J.C."/>
            <person name="Tapia R."/>
            <person name="Han C."/>
            <person name="Land M."/>
            <person name="Hauser L."/>
            <person name="Markowitz V."/>
            <person name="Cheng J.-F."/>
            <person name="Hugenholtz P."/>
            <person name="Woyke T."/>
            <person name="Wu D."/>
            <person name="Spring S."/>
            <person name="Brambilla E."/>
            <person name="Klenk H.-P."/>
            <person name="Eisen J.A."/>
        </authorList>
    </citation>
    <scope>NUCLEOTIDE SEQUENCE [LARGE SCALE GENOMIC DNA]</scope>
    <source>
        <strain>SNP6</strain>
    </source>
</reference>
<dbReference type="STRING" id="693661.Arcve_1891"/>
<organism evidence="1 2">
    <name type="scientific">Archaeoglobus veneficus (strain DSM 11195 / SNP6)</name>
    <dbReference type="NCBI Taxonomy" id="693661"/>
    <lineage>
        <taxon>Archaea</taxon>
        <taxon>Methanobacteriati</taxon>
        <taxon>Methanobacteriota</taxon>
        <taxon>Archaeoglobi</taxon>
        <taxon>Archaeoglobales</taxon>
        <taxon>Archaeoglobaceae</taxon>
        <taxon>Archaeoglobus</taxon>
    </lineage>
</organism>
<dbReference type="GeneID" id="10395022"/>
<dbReference type="EMBL" id="CP002588">
    <property type="protein sequence ID" value="AEA47884.1"/>
    <property type="molecule type" value="Genomic_DNA"/>
</dbReference>
<keyword evidence="2" id="KW-1185">Reference proteome</keyword>